<organism evidence="1 2">
    <name type="scientific">Anaeromyxobacter dehalogenans (strain 2CP-C)</name>
    <dbReference type="NCBI Taxonomy" id="290397"/>
    <lineage>
        <taxon>Bacteria</taxon>
        <taxon>Pseudomonadati</taxon>
        <taxon>Myxococcota</taxon>
        <taxon>Myxococcia</taxon>
        <taxon>Myxococcales</taxon>
        <taxon>Cystobacterineae</taxon>
        <taxon>Anaeromyxobacteraceae</taxon>
        <taxon>Anaeromyxobacter</taxon>
    </lineage>
</organism>
<dbReference type="Gene3D" id="2.180.10.10">
    <property type="entry name" value="RHS repeat-associated core"/>
    <property type="match status" value="1"/>
</dbReference>
<evidence type="ECO:0008006" key="3">
    <source>
        <dbReference type="Google" id="ProtNLM"/>
    </source>
</evidence>
<dbReference type="eggNOG" id="COG3209">
    <property type="taxonomic scope" value="Bacteria"/>
</dbReference>
<accession>Q2IQV6</accession>
<proteinExistence type="predicted"/>
<dbReference type="STRING" id="290397.Adeh_1412"/>
<protein>
    <recommendedName>
        <fullName evidence="3">RHS repeat-associated core domain-containing protein</fullName>
    </recommendedName>
</protein>
<dbReference type="AlphaFoldDB" id="Q2IQV6"/>
<name>Q2IQV6_ANADE</name>
<sequence>MAGWTAPRAARVHAIAGGSQAVLFPPGPHRHAPGAIEPRGSHGLVRGHEPFFGRITPRFRPKVPYGEVSETMTPDPATGRTVVTNLRLPGQYDERLLGSLGLQGPYYNWNRWYLPGVGRYLELDPLALGGEINGPGYPDWYSYANANPLRYFDETGTFVIADDLAVAGIVAALGAIAACTATNTCPWSTPICRAPPRPPDNNSCEEHRIACIAHAKVSVFYCDQCARICEYSPGKQWPWNKPGGVCQY</sequence>
<dbReference type="HOGENOM" id="CLU_1118345_0_0_7"/>
<dbReference type="EMBL" id="CP000251">
    <property type="protein sequence ID" value="ABC81185.1"/>
    <property type="molecule type" value="Genomic_DNA"/>
</dbReference>
<reference evidence="1 2" key="1">
    <citation type="submission" date="2006-01" db="EMBL/GenBank/DDBJ databases">
        <title>Complete sequence of Anaeromyxobacter dehalogenans 2CP-C.</title>
        <authorList>
            <consortium name="US DOE Joint Genome Institute"/>
            <person name="Copeland A."/>
            <person name="Lucas S."/>
            <person name="Lapidus A."/>
            <person name="Barry K."/>
            <person name="Detter J.C."/>
            <person name="Glavina T."/>
            <person name="Hammon N."/>
            <person name="Israni S."/>
            <person name="Pitluck S."/>
            <person name="Brettin T."/>
            <person name="Bruce D."/>
            <person name="Han C."/>
            <person name="Tapia R."/>
            <person name="Gilna P."/>
            <person name="Kiss H."/>
            <person name="Schmutz J."/>
            <person name="Larimer F."/>
            <person name="Land M."/>
            <person name="Kyrpides N."/>
            <person name="Anderson I."/>
            <person name="Sanford R.A."/>
            <person name="Ritalahti K.M."/>
            <person name="Thomas H.S."/>
            <person name="Kirby J.R."/>
            <person name="Zhulin I.B."/>
            <person name="Loeffler F.E."/>
            <person name="Richardson P."/>
        </authorList>
    </citation>
    <scope>NUCLEOTIDE SEQUENCE [LARGE SCALE GENOMIC DNA]</scope>
    <source>
        <strain evidence="1 2">2CP-C</strain>
    </source>
</reference>
<evidence type="ECO:0000313" key="1">
    <source>
        <dbReference type="EMBL" id="ABC81185.1"/>
    </source>
</evidence>
<evidence type="ECO:0000313" key="2">
    <source>
        <dbReference type="Proteomes" id="UP000001935"/>
    </source>
</evidence>
<dbReference type="KEGG" id="ade:Adeh_1412"/>
<dbReference type="NCBIfam" id="TIGR03696">
    <property type="entry name" value="Rhs_assc_core"/>
    <property type="match status" value="1"/>
</dbReference>
<dbReference type="Proteomes" id="UP000001935">
    <property type="component" value="Chromosome"/>
</dbReference>
<gene>
    <name evidence="1" type="ordered locus">Adeh_1412</name>
</gene>
<dbReference type="InterPro" id="IPR022385">
    <property type="entry name" value="Rhs_assc_core"/>
</dbReference>